<dbReference type="EMBL" id="CP009920">
    <property type="protein sequence ID" value="AJI22797.1"/>
    <property type="molecule type" value="Genomic_DNA"/>
</dbReference>
<dbReference type="RefSeq" id="WP_051975639.1">
    <property type="nucleotide sequence ID" value="NZ_BCVB01000007.1"/>
</dbReference>
<dbReference type="HOGENOM" id="CLU_000445_11_16_9"/>
<dbReference type="GO" id="GO:0043709">
    <property type="term" value="P:cell adhesion involved in single-species biofilm formation"/>
    <property type="evidence" value="ECO:0007669"/>
    <property type="project" value="TreeGrafter"/>
</dbReference>
<reference evidence="1 2" key="1">
    <citation type="journal article" date="2015" name="Genome Announc.">
        <title>Complete genome sequences for 35 biothreat assay-relevant bacillus species.</title>
        <authorList>
            <person name="Johnson S.L."/>
            <person name="Daligault H.E."/>
            <person name="Davenport K.W."/>
            <person name="Jaissle J."/>
            <person name="Frey K.G."/>
            <person name="Ladner J.T."/>
            <person name="Broomall S.M."/>
            <person name="Bishop-Lilly K.A."/>
            <person name="Bruce D.C."/>
            <person name="Gibbons H.S."/>
            <person name="Coyne S.R."/>
            <person name="Lo C.C."/>
            <person name="Meincke L."/>
            <person name="Munk A.C."/>
            <person name="Koroleva G.I."/>
            <person name="Rosenzweig C.N."/>
            <person name="Palacios G.F."/>
            <person name="Redden C.L."/>
            <person name="Minogue T.D."/>
            <person name="Chain P.S."/>
        </authorList>
    </citation>
    <scope>NUCLEOTIDE SEQUENCE [LARGE SCALE GENOMIC DNA]</scope>
    <source>
        <strain evidence="2">ATCC 14581 / DSM 32 / JCM 2506 / NBRC 15308 / NCIMB 9376 / NCTC 10342 / NRRL B-14308 / VKM B-512</strain>
    </source>
</reference>
<dbReference type="GO" id="GO:0005886">
    <property type="term" value="C:plasma membrane"/>
    <property type="evidence" value="ECO:0007669"/>
    <property type="project" value="TreeGrafter"/>
</dbReference>
<dbReference type="InterPro" id="IPR050469">
    <property type="entry name" value="Diguanylate_Cyclase"/>
</dbReference>
<gene>
    <name evidence="1" type="ORF">BG04_3283</name>
</gene>
<name>A0A0B6ANV1_PRIM2</name>
<dbReference type="InterPro" id="IPR029787">
    <property type="entry name" value="Nucleotide_cyclase"/>
</dbReference>
<dbReference type="AlphaFoldDB" id="A0A0B6ANV1"/>
<dbReference type="SMART" id="SM00267">
    <property type="entry name" value="GGDEF"/>
    <property type="match status" value="1"/>
</dbReference>
<dbReference type="KEGG" id="bmeg:BG04_3283"/>
<dbReference type="NCBIfam" id="TIGR00254">
    <property type="entry name" value="GGDEF"/>
    <property type="match status" value="1"/>
</dbReference>
<dbReference type="PANTHER" id="PTHR45138:SF9">
    <property type="entry name" value="DIGUANYLATE CYCLASE DGCM-RELATED"/>
    <property type="match status" value="1"/>
</dbReference>
<dbReference type="Gene3D" id="3.30.70.270">
    <property type="match status" value="1"/>
</dbReference>
<dbReference type="FunFam" id="3.30.70.270:FF:000001">
    <property type="entry name" value="Diguanylate cyclase domain protein"/>
    <property type="match status" value="1"/>
</dbReference>
<accession>A0A0B6ANV1</accession>
<dbReference type="InterPro" id="IPR043128">
    <property type="entry name" value="Rev_trsase/Diguanyl_cyclase"/>
</dbReference>
<dbReference type="Proteomes" id="UP000031829">
    <property type="component" value="Chromosome"/>
</dbReference>
<dbReference type="InterPro" id="IPR000160">
    <property type="entry name" value="GGDEF_dom"/>
</dbReference>
<protein>
    <submittedName>
        <fullName evidence="1">Diguanylate cyclase domain protein</fullName>
    </submittedName>
</protein>
<dbReference type="Pfam" id="PF00990">
    <property type="entry name" value="GGDEF"/>
    <property type="match status" value="1"/>
</dbReference>
<dbReference type="GeneID" id="93641344"/>
<evidence type="ECO:0000313" key="2">
    <source>
        <dbReference type="Proteomes" id="UP000031829"/>
    </source>
</evidence>
<organism evidence="1 2">
    <name type="scientific">Priestia megaterium (strain ATCC 14581 / DSM 32 / CCUG 1817 / JCM 2506 / NBRC 15308 / NCIMB 9376 / NCTC 10342 / NRRL B-14308 / VKM B-512 / Ford 19)</name>
    <name type="common">Bacillus megaterium</name>
    <dbReference type="NCBI Taxonomy" id="1348623"/>
    <lineage>
        <taxon>Bacteria</taxon>
        <taxon>Bacillati</taxon>
        <taxon>Bacillota</taxon>
        <taxon>Bacilli</taxon>
        <taxon>Bacillales</taxon>
        <taxon>Bacillaceae</taxon>
        <taxon>Priestia</taxon>
    </lineage>
</organism>
<proteinExistence type="predicted"/>
<dbReference type="PANTHER" id="PTHR45138">
    <property type="entry name" value="REGULATORY COMPONENTS OF SENSORY TRANSDUCTION SYSTEM"/>
    <property type="match status" value="1"/>
</dbReference>
<dbReference type="GO" id="GO:0052621">
    <property type="term" value="F:diguanylate cyclase activity"/>
    <property type="evidence" value="ECO:0007669"/>
    <property type="project" value="TreeGrafter"/>
</dbReference>
<evidence type="ECO:0000313" key="1">
    <source>
        <dbReference type="EMBL" id="AJI22797.1"/>
    </source>
</evidence>
<dbReference type="SUPFAM" id="SSF55073">
    <property type="entry name" value="Nucleotide cyclase"/>
    <property type="match status" value="1"/>
</dbReference>
<dbReference type="GO" id="GO:1902201">
    <property type="term" value="P:negative regulation of bacterial-type flagellum-dependent cell motility"/>
    <property type="evidence" value="ECO:0007669"/>
    <property type="project" value="TreeGrafter"/>
</dbReference>
<dbReference type="CDD" id="cd01949">
    <property type="entry name" value="GGDEF"/>
    <property type="match status" value="1"/>
</dbReference>
<dbReference type="PROSITE" id="PS50887">
    <property type="entry name" value="GGDEF"/>
    <property type="match status" value="1"/>
</dbReference>
<sequence length="186" mass="21044">MKANKKLEMLSMKDGLTGLNNRRSLDKQLEIEWKYAQEEKEPLSFLLFDIDYFKAYNDTYGHIQGDECLKEVANIAKSVVFDESAFVARYGGEEFGILLPLANQYEAIKMAEAIRQQVEQRAIIHQASDVFKGVTISVGIMTVVPSENIQLISIVHGADQALYEAKRTGRNRISVYSHHKEADSNV</sequence>